<name>A0ABQ5BNS2_9ASTR</name>
<gene>
    <name evidence="3" type="ORF">Tco_0874154</name>
</gene>
<keyword evidence="3" id="KW-0695">RNA-directed DNA polymerase</keyword>
<comment type="caution">
    <text evidence="3">The sequence shown here is derived from an EMBL/GenBank/DDBJ whole genome shotgun (WGS) entry which is preliminary data.</text>
</comment>
<keyword evidence="4" id="KW-1185">Reference proteome</keyword>
<sequence>MGNDPILALLEGSDNFVVMRGARARMLVTKERSDCFIDVTTGEPCDVRTLIMEEAHATKYSVHLGVSKMLYDLRNMNWWPSMRKDIAGGTDGQSERTFQTLENMFRACVRNLVVVGILTFREVSFPTKIVIIQVFDEYSLKVLYGRRGFSVGDHVMMKVSFWKGVVRFGKKGELAPRYIGPFEIPEKIGPVPYLLRLPDELSIGSYLSGVKISSKPEIALFFLKDAEFVSTHILTSKQFLLDELRD</sequence>
<dbReference type="PANTHER" id="PTHR46148">
    <property type="entry name" value="CHROMO DOMAIN-CONTAINING PROTEIN"/>
    <property type="match status" value="1"/>
</dbReference>
<dbReference type="EMBL" id="BQNB010013397">
    <property type="protein sequence ID" value="GJT15448.1"/>
    <property type="molecule type" value="Genomic_DNA"/>
</dbReference>
<evidence type="ECO:0000259" key="1">
    <source>
        <dbReference type="Pfam" id="PF17921"/>
    </source>
</evidence>
<evidence type="ECO:0000313" key="4">
    <source>
        <dbReference type="Proteomes" id="UP001151760"/>
    </source>
</evidence>
<dbReference type="Pfam" id="PF24626">
    <property type="entry name" value="SH3_Tf2-1"/>
    <property type="match status" value="1"/>
</dbReference>
<dbReference type="Pfam" id="PF17921">
    <property type="entry name" value="Integrase_H2C2"/>
    <property type="match status" value="1"/>
</dbReference>
<reference evidence="3" key="2">
    <citation type="submission" date="2022-01" db="EMBL/GenBank/DDBJ databases">
        <authorList>
            <person name="Yamashiro T."/>
            <person name="Shiraishi A."/>
            <person name="Satake H."/>
            <person name="Nakayama K."/>
        </authorList>
    </citation>
    <scope>NUCLEOTIDE SEQUENCE</scope>
</reference>
<dbReference type="Gene3D" id="1.10.340.70">
    <property type="match status" value="1"/>
</dbReference>
<evidence type="ECO:0000313" key="3">
    <source>
        <dbReference type="EMBL" id="GJT15448.1"/>
    </source>
</evidence>
<reference evidence="3" key="1">
    <citation type="journal article" date="2022" name="Int. J. Mol. Sci.">
        <title>Draft Genome of Tanacetum Coccineum: Genomic Comparison of Closely Related Tanacetum-Family Plants.</title>
        <authorList>
            <person name="Yamashiro T."/>
            <person name="Shiraishi A."/>
            <person name="Nakayama K."/>
            <person name="Satake H."/>
        </authorList>
    </citation>
    <scope>NUCLEOTIDE SEQUENCE</scope>
</reference>
<proteinExistence type="predicted"/>
<dbReference type="InterPro" id="IPR056924">
    <property type="entry name" value="SH3_Tf2-1"/>
</dbReference>
<feature type="domain" description="Tf2-1-like SH3-like" evidence="2">
    <location>
        <begin position="152"/>
        <end position="202"/>
    </location>
</feature>
<accession>A0ABQ5BNS2</accession>
<dbReference type="Proteomes" id="UP001151760">
    <property type="component" value="Unassembled WGS sequence"/>
</dbReference>
<feature type="domain" description="Integrase zinc-binding" evidence="1">
    <location>
        <begin position="44"/>
        <end position="86"/>
    </location>
</feature>
<evidence type="ECO:0000259" key="2">
    <source>
        <dbReference type="Pfam" id="PF24626"/>
    </source>
</evidence>
<dbReference type="PANTHER" id="PTHR46148:SF57">
    <property type="entry name" value="OS12G0499874 PROTEIN"/>
    <property type="match status" value="1"/>
</dbReference>
<dbReference type="InterPro" id="IPR041588">
    <property type="entry name" value="Integrase_H2C2"/>
</dbReference>
<protein>
    <submittedName>
        <fullName evidence="3">Reverse transcriptase domain-containing protein</fullName>
    </submittedName>
</protein>
<keyword evidence="3" id="KW-0808">Transferase</keyword>
<organism evidence="3 4">
    <name type="scientific">Tanacetum coccineum</name>
    <dbReference type="NCBI Taxonomy" id="301880"/>
    <lineage>
        <taxon>Eukaryota</taxon>
        <taxon>Viridiplantae</taxon>
        <taxon>Streptophyta</taxon>
        <taxon>Embryophyta</taxon>
        <taxon>Tracheophyta</taxon>
        <taxon>Spermatophyta</taxon>
        <taxon>Magnoliopsida</taxon>
        <taxon>eudicotyledons</taxon>
        <taxon>Gunneridae</taxon>
        <taxon>Pentapetalae</taxon>
        <taxon>asterids</taxon>
        <taxon>campanulids</taxon>
        <taxon>Asterales</taxon>
        <taxon>Asteraceae</taxon>
        <taxon>Asteroideae</taxon>
        <taxon>Anthemideae</taxon>
        <taxon>Anthemidinae</taxon>
        <taxon>Tanacetum</taxon>
    </lineage>
</organism>
<dbReference type="GO" id="GO:0003964">
    <property type="term" value="F:RNA-directed DNA polymerase activity"/>
    <property type="evidence" value="ECO:0007669"/>
    <property type="project" value="UniProtKB-KW"/>
</dbReference>
<keyword evidence="3" id="KW-0548">Nucleotidyltransferase</keyword>